<evidence type="ECO:0000256" key="6">
    <source>
        <dbReference type="ARBA" id="ARBA00022989"/>
    </source>
</evidence>
<evidence type="ECO:0000313" key="11">
    <source>
        <dbReference type="EMBL" id="KJF40783.1"/>
    </source>
</evidence>
<keyword evidence="2" id="KW-0813">Transport</keyword>
<dbReference type="RefSeq" id="WP_050004708.1">
    <property type="nucleotide sequence ID" value="NZ_DAWBJP010000017.1"/>
</dbReference>
<dbReference type="CDD" id="cd03254">
    <property type="entry name" value="ABCC_Glucan_exporter_like"/>
    <property type="match status" value="1"/>
</dbReference>
<dbReference type="Gene3D" id="3.40.50.300">
    <property type="entry name" value="P-loop containing nucleotide triphosphate hydrolases"/>
    <property type="match status" value="1"/>
</dbReference>
<dbReference type="InterPro" id="IPR011527">
    <property type="entry name" value="ABC1_TM_dom"/>
</dbReference>
<reference evidence="11" key="1">
    <citation type="submission" date="2015-02" db="EMBL/GenBank/DDBJ databases">
        <title>A novel member of the family Ruminococcaceae isolated from human feces.</title>
        <authorList>
            <person name="Shkoporov A.N."/>
            <person name="Chaplin A.V."/>
            <person name="Motuzova O.V."/>
            <person name="Kafarskaia L.I."/>
            <person name="Khokhlova E.V."/>
            <person name="Efimov B.A."/>
        </authorList>
    </citation>
    <scope>NUCLEOTIDE SEQUENCE [LARGE SCALE GENOMIC DNA]</scope>
    <source>
        <strain evidence="11">585-1</strain>
    </source>
</reference>
<protein>
    <submittedName>
        <fullName evidence="11">ABC transporter ATP-binding protein</fullName>
    </submittedName>
</protein>
<dbReference type="InterPro" id="IPR039421">
    <property type="entry name" value="Type_1_exporter"/>
</dbReference>
<name>A0A0D8J4Q9_9FIRM</name>
<dbReference type="PANTHER" id="PTHR43394:SF1">
    <property type="entry name" value="ATP-BINDING CASSETTE SUB-FAMILY B MEMBER 10, MITOCHONDRIAL"/>
    <property type="match status" value="1"/>
</dbReference>
<evidence type="ECO:0000256" key="7">
    <source>
        <dbReference type="ARBA" id="ARBA00023136"/>
    </source>
</evidence>
<evidence type="ECO:0000256" key="2">
    <source>
        <dbReference type="ARBA" id="ARBA00022448"/>
    </source>
</evidence>
<dbReference type="GO" id="GO:0005524">
    <property type="term" value="F:ATP binding"/>
    <property type="evidence" value="ECO:0007669"/>
    <property type="project" value="UniProtKB-KW"/>
</dbReference>
<dbReference type="EMBL" id="JXXK01000004">
    <property type="protein sequence ID" value="KJF40783.1"/>
    <property type="molecule type" value="Genomic_DNA"/>
</dbReference>
<dbReference type="GeneID" id="42855882"/>
<feature type="domain" description="ABC transmembrane type-1" evidence="10">
    <location>
        <begin position="39"/>
        <end position="319"/>
    </location>
</feature>
<dbReference type="Gene3D" id="1.20.1560.10">
    <property type="entry name" value="ABC transporter type 1, transmembrane domain"/>
    <property type="match status" value="1"/>
</dbReference>
<dbReference type="InterPro" id="IPR027417">
    <property type="entry name" value="P-loop_NTPase"/>
</dbReference>
<keyword evidence="4" id="KW-0547">Nucleotide-binding</keyword>
<dbReference type="InterPro" id="IPR003439">
    <property type="entry name" value="ABC_transporter-like_ATP-bd"/>
</dbReference>
<evidence type="ECO:0000256" key="8">
    <source>
        <dbReference type="SAM" id="Phobius"/>
    </source>
</evidence>
<dbReference type="SMART" id="SM00382">
    <property type="entry name" value="AAA"/>
    <property type="match status" value="1"/>
</dbReference>
<dbReference type="InterPro" id="IPR003593">
    <property type="entry name" value="AAA+_ATPase"/>
</dbReference>
<feature type="transmembrane region" description="Helical" evidence="8">
    <location>
        <begin position="282"/>
        <end position="304"/>
    </location>
</feature>
<comment type="subcellular location">
    <subcellularLocation>
        <location evidence="1">Cell membrane</location>
        <topology evidence="1">Multi-pass membrane protein</topology>
    </subcellularLocation>
</comment>
<keyword evidence="12" id="KW-1185">Reference proteome</keyword>
<proteinExistence type="predicted"/>
<evidence type="ECO:0000256" key="3">
    <source>
        <dbReference type="ARBA" id="ARBA00022692"/>
    </source>
</evidence>
<dbReference type="CDD" id="cd18540">
    <property type="entry name" value="ABC_6TM_exporter_like"/>
    <property type="match status" value="1"/>
</dbReference>
<dbReference type="PROSITE" id="PS50893">
    <property type="entry name" value="ABC_TRANSPORTER_2"/>
    <property type="match status" value="1"/>
</dbReference>
<dbReference type="InterPro" id="IPR036640">
    <property type="entry name" value="ABC1_TM_sf"/>
</dbReference>
<dbReference type="GO" id="GO:0015421">
    <property type="term" value="F:ABC-type oligopeptide transporter activity"/>
    <property type="evidence" value="ECO:0007669"/>
    <property type="project" value="TreeGrafter"/>
</dbReference>
<organism evidence="11 12">
    <name type="scientific">Ruthenibacterium lactatiformans</name>
    <dbReference type="NCBI Taxonomy" id="1550024"/>
    <lineage>
        <taxon>Bacteria</taxon>
        <taxon>Bacillati</taxon>
        <taxon>Bacillota</taxon>
        <taxon>Clostridia</taxon>
        <taxon>Eubacteriales</taxon>
        <taxon>Oscillospiraceae</taxon>
        <taxon>Ruthenibacterium</taxon>
    </lineage>
</organism>
<dbReference type="GO" id="GO:0005886">
    <property type="term" value="C:plasma membrane"/>
    <property type="evidence" value="ECO:0007669"/>
    <property type="project" value="UniProtKB-SubCell"/>
</dbReference>
<dbReference type="AlphaFoldDB" id="A0A0D8J4Q9"/>
<feature type="domain" description="ABC transporter" evidence="9">
    <location>
        <begin position="365"/>
        <end position="599"/>
    </location>
</feature>
<dbReference type="Pfam" id="PF00664">
    <property type="entry name" value="ABC_membrane"/>
    <property type="match status" value="1"/>
</dbReference>
<evidence type="ECO:0000256" key="5">
    <source>
        <dbReference type="ARBA" id="ARBA00022840"/>
    </source>
</evidence>
<dbReference type="Pfam" id="PF00005">
    <property type="entry name" value="ABC_tran"/>
    <property type="match status" value="1"/>
</dbReference>
<keyword evidence="3 8" id="KW-0812">Transmembrane</keyword>
<dbReference type="SUPFAM" id="SSF52540">
    <property type="entry name" value="P-loop containing nucleoside triphosphate hydrolases"/>
    <property type="match status" value="1"/>
</dbReference>
<feature type="transmembrane region" description="Helical" evidence="8">
    <location>
        <begin position="147"/>
        <end position="170"/>
    </location>
</feature>
<keyword evidence="6 8" id="KW-1133">Transmembrane helix</keyword>
<dbReference type="PANTHER" id="PTHR43394">
    <property type="entry name" value="ATP-DEPENDENT PERMEASE MDL1, MITOCHONDRIAL"/>
    <property type="match status" value="1"/>
</dbReference>
<evidence type="ECO:0000256" key="1">
    <source>
        <dbReference type="ARBA" id="ARBA00004651"/>
    </source>
</evidence>
<feature type="transmembrane region" description="Helical" evidence="8">
    <location>
        <begin position="254"/>
        <end position="276"/>
    </location>
</feature>
<gene>
    <name evidence="11" type="ORF">TQ39_04475</name>
</gene>
<dbReference type="PATRIC" id="fig|1550024.3.peg.1005"/>
<keyword evidence="5 11" id="KW-0067">ATP-binding</keyword>
<evidence type="ECO:0000259" key="10">
    <source>
        <dbReference type="PROSITE" id="PS50929"/>
    </source>
</evidence>
<sequence>MAQNDFENKRDTADQKIDLRLWKRLIAYAMRHRRTVVSVMLVLLVVAGIDLAYPQLSRYAIDHFIEGGTTEGLWLYGLVYAALVVVQSLGVFLFVRGAGRLEMDMSYDIRQDAFAKLQQLSFSFYDTTSVGWLMARMVSDIARLSDMIAWSLVDLMWAGVFAVGIVAVLLAMNWKLGLLVLCITPVLAALCVFFQKRILKYQRAVRKTNSRITGAFNEGIMGAMTTKTLVREEASAAEFRELTGAMRTASIRSALLSALFMPLVMALGSISTALALSRGGSLVFAGAMGFGTLAAFISYTTQLFDPIQQLARILAEMQSAQASAERVIDLLDTQPDIVDSPEVKAEYGTAFAPRRGNWPPIAGGVEFRDVTFAYKTGETVLRDFNLKVEPGQTIALVGETGAGKSTIVNLVCRFYEPTAGQVLIDGVDYRERSQLWLHSALGYVLQTPHLFSGSIADNIRYGRKDATLDEVKRAAAMVRADRFIEALPDGYGTEVGEGGGRLSTGQKQLVCFARVVLSDPRIFVLDEATSSIDTETEQLIQNAIQTVLTGRTSFIVAHRLSTIRSADKILVIRGGRITEAGTHDELLALGGYYYSLYTHQYRAEATRNAFEA</sequence>
<comment type="caution">
    <text evidence="11">The sequence shown here is derived from an EMBL/GenBank/DDBJ whole genome shotgun (WGS) entry which is preliminary data.</text>
</comment>
<evidence type="ECO:0000259" key="9">
    <source>
        <dbReference type="PROSITE" id="PS50893"/>
    </source>
</evidence>
<evidence type="ECO:0000313" key="12">
    <source>
        <dbReference type="Proteomes" id="UP000032483"/>
    </source>
</evidence>
<feature type="transmembrane region" description="Helical" evidence="8">
    <location>
        <begin position="73"/>
        <end position="95"/>
    </location>
</feature>
<keyword evidence="7 8" id="KW-0472">Membrane</keyword>
<evidence type="ECO:0000256" key="4">
    <source>
        <dbReference type="ARBA" id="ARBA00022741"/>
    </source>
</evidence>
<dbReference type="GO" id="GO:0016887">
    <property type="term" value="F:ATP hydrolysis activity"/>
    <property type="evidence" value="ECO:0007669"/>
    <property type="project" value="InterPro"/>
</dbReference>
<dbReference type="Proteomes" id="UP000032483">
    <property type="component" value="Unassembled WGS sequence"/>
</dbReference>
<feature type="transmembrane region" description="Helical" evidence="8">
    <location>
        <begin position="35"/>
        <end position="53"/>
    </location>
</feature>
<accession>A0A0D8J4Q9</accession>
<dbReference type="PROSITE" id="PS50929">
    <property type="entry name" value="ABC_TM1F"/>
    <property type="match status" value="1"/>
</dbReference>
<dbReference type="SUPFAM" id="SSF90123">
    <property type="entry name" value="ABC transporter transmembrane region"/>
    <property type="match status" value="1"/>
</dbReference>
<dbReference type="FunFam" id="3.40.50.300:FF:000287">
    <property type="entry name" value="Multidrug ABC transporter ATP-binding protein"/>
    <property type="match status" value="1"/>
</dbReference>
<feature type="transmembrane region" description="Helical" evidence="8">
    <location>
        <begin position="176"/>
        <end position="194"/>
    </location>
</feature>